<keyword evidence="3" id="KW-1185">Reference proteome</keyword>
<comment type="caution">
    <text evidence="2">The sequence shown here is derived from an EMBL/GenBank/DDBJ whole genome shotgun (WGS) entry which is preliminary data.</text>
</comment>
<evidence type="ECO:0000256" key="1">
    <source>
        <dbReference type="SAM" id="MobiDB-lite"/>
    </source>
</evidence>
<feature type="region of interest" description="Disordered" evidence="1">
    <location>
        <begin position="1"/>
        <end position="30"/>
    </location>
</feature>
<accession>A0ABS8TIW2</accession>
<sequence>MTNRSQTIDTTRYSYNNHNSRQYSNSSAPSHYSSSYASPVALHVPGTYFTQEQHAQILHMIKGKEVEYVVNIVKMHSGASTLGGASGTSGTVGITIALLSKLVESNWIVDTGASNHIIHNINLLKRLKEMHVQNKGISSRKVLGIGR</sequence>
<dbReference type="EMBL" id="JACEIK010001684">
    <property type="protein sequence ID" value="MCD7471447.1"/>
    <property type="molecule type" value="Genomic_DNA"/>
</dbReference>
<feature type="compositionally biased region" description="Polar residues" evidence="1">
    <location>
        <begin position="1"/>
        <end position="22"/>
    </location>
</feature>
<evidence type="ECO:0000313" key="3">
    <source>
        <dbReference type="Proteomes" id="UP000823775"/>
    </source>
</evidence>
<protein>
    <submittedName>
        <fullName evidence="2">Uncharacterized protein</fullName>
    </submittedName>
</protein>
<proteinExistence type="predicted"/>
<evidence type="ECO:0000313" key="2">
    <source>
        <dbReference type="EMBL" id="MCD7471447.1"/>
    </source>
</evidence>
<dbReference type="Proteomes" id="UP000823775">
    <property type="component" value="Unassembled WGS sequence"/>
</dbReference>
<reference evidence="2 3" key="1">
    <citation type="journal article" date="2021" name="BMC Genomics">
        <title>Datura genome reveals duplications of psychoactive alkaloid biosynthetic genes and high mutation rate following tissue culture.</title>
        <authorList>
            <person name="Rajewski A."/>
            <person name="Carter-House D."/>
            <person name="Stajich J."/>
            <person name="Litt A."/>
        </authorList>
    </citation>
    <scope>NUCLEOTIDE SEQUENCE [LARGE SCALE GENOMIC DNA]</scope>
    <source>
        <strain evidence="2">AR-01</strain>
    </source>
</reference>
<gene>
    <name evidence="2" type="ORF">HAX54_011896</name>
</gene>
<organism evidence="2 3">
    <name type="scientific">Datura stramonium</name>
    <name type="common">Jimsonweed</name>
    <name type="synonym">Common thornapple</name>
    <dbReference type="NCBI Taxonomy" id="4076"/>
    <lineage>
        <taxon>Eukaryota</taxon>
        <taxon>Viridiplantae</taxon>
        <taxon>Streptophyta</taxon>
        <taxon>Embryophyta</taxon>
        <taxon>Tracheophyta</taxon>
        <taxon>Spermatophyta</taxon>
        <taxon>Magnoliopsida</taxon>
        <taxon>eudicotyledons</taxon>
        <taxon>Gunneridae</taxon>
        <taxon>Pentapetalae</taxon>
        <taxon>asterids</taxon>
        <taxon>lamiids</taxon>
        <taxon>Solanales</taxon>
        <taxon>Solanaceae</taxon>
        <taxon>Solanoideae</taxon>
        <taxon>Datureae</taxon>
        <taxon>Datura</taxon>
    </lineage>
</organism>
<name>A0ABS8TIW2_DATST</name>